<reference evidence="1" key="1">
    <citation type="submission" date="2023-08" db="EMBL/GenBank/DDBJ databases">
        <authorList>
            <person name="Chen Y."/>
            <person name="Shah S."/>
            <person name="Dougan E. K."/>
            <person name="Thang M."/>
            <person name="Chan C."/>
        </authorList>
    </citation>
    <scope>NUCLEOTIDE SEQUENCE</scope>
</reference>
<dbReference type="AlphaFoldDB" id="A0AA36HVJ2"/>
<organism evidence="1 2">
    <name type="scientific">Effrenium voratum</name>
    <dbReference type="NCBI Taxonomy" id="2562239"/>
    <lineage>
        <taxon>Eukaryota</taxon>
        <taxon>Sar</taxon>
        <taxon>Alveolata</taxon>
        <taxon>Dinophyceae</taxon>
        <taxon>Suessiales</taxon>
        <taxon>Symbiodiniaceae</taxon>
        <taxon>Effrenium</taxon>
    </lineage>
</organism>
<dbReference type="Proteomes" id="UP001178507">
    <property type="component" value="Unassembled WGS sequence"/>
</dbReference>
<evidence type="ECO:0000313" key="2">
    <source>
        <dbReference type="Proteomes" id="UP001178507"/>
    </source>
</evidence>
<proteinExistence type="predicted"/>
<dbReference type="EMBL" id="CAUJNA010000310">
    <property type="protein sequence ID" value="CAJ1375249.1"/>
    <property type="molecule type" value="Genomic_DNA"/>
</dbReference>
<accession>A0AA36HVJ2</accession>
<gene>
    <name evidence="1" type="ORF">EVOR1521_LOCUS4569</name>
</gene>
<name>A0AA36HVJ2_9DINO</name>
<protein>
    <submittedName>
        <fullName evidence="1">Uncharacterized protein</fullName>
    </submittedName>
</protein>
<evidence type="ECO:0000313" key="1">
    <source>
        <dbReference type="EMBL" id="CAJ1375249.1"/>
    </source>
</evidence>
<keyword evidence="2" id="KW-1185">Reference proteome</keyword>
<comment type="caution">
    <text evidence="1">The sequence shown here is derived from an EMBL/GenBank/DDBJ whole genome shotgun (WGS) entry which is preliminary data.</text>
</comment>
<sequence length="190" mass="20862">MSVDASDVTDALLPGLRGSASQAVFCRSLPDSAAPLLRLLRRLLRERDLEGEAAQCLVLCEKSKLRGLELRQMAKEDPVDEVLRNVHIKYIQPGGAPAALLALQALRFRPTAVAVLELQHLTAGPAQEHHYLMCASLLLDACAQMRPPCAALIWEPELKSESLLGGIFTKTWDLSLDPDTDRLALQELFT</sequence>